<feature type="transmembrane region" description="Helical" evidence="1">
    <location>
        <begin position="31"/>
        <end position="48"/>
    </location>
</feature>
<dbReference type="InterPro" id="IPR053229">
    <property type="entry name" value="NADH-Q_oxidrdct_subunit"/>
</dbReference>
<proteinExistence type="predicted"/>
<dbReference type="PANTHER" id="PTHR34062:SF1">
    <property type="entry name" value="NADH-UBIQUINONE OXIDOREDUCTASE 21KDA SUBUNIT N-TERMINAL DOMAIN-CONTAINING PROTEIN"/>
    <property type="match status" value="1"/>
</dbReference>
<organism evidence="4 5">
    <name type="scientific">Phanerochaete sordida</name>
    <dbReference type="NCBI Taxonomy" id="48140"/>
    <lineage>
        <taxon>Eukaryota</taxon>
        <taxon>Fungi</taxon>
        <taxon>Dikarya</taxon>
        <taxon>Basidiomycota</taxon>
        <taxon>Agaricomycotina</taxon>
        <taxon>Agaricomycetes</taxon>
        <taxon>Polyporales</taxon>
        <taxon>Phanerochaetaceae</taxon>
        <taxon>Phanerochaete</taxon>
    </lineage>
</organism>
<comment type="caution">
    <text evidence="4">The sequence shown here is derived from an EMBL/GenBank/DDBJ whole genome shotgun (WGS) entry which is preliminary data.</text>
</comment>
<gene>
    <name evidence="4" type="ORF">PsYK624_071710</name>
</gene>
<dbReference type="InterPro" id="IPR019721">
    <property type="entry name" value="NADH-UbQ_OxRdtase_su21_N"/>
</dbReference>
<evidence type="ECO:0000313" key="4">
    <source>
        <dbReference type="EMBL" id="GJE91023.1"/>
    </source>
</evidence>
<dbReference type="Pfam" id="PF12853">
    <property type="entry name" value="NADH_u_ox_C"/>
    <property type="match status" value="1"/>
</dbReference>
<sequence>MPEKIIKTPFPLIDSDPHASRVMRYMRPSDYAIWAGATAAFPGALYFWDMADSTNSKLRTSLRYGLLFGFVGGFLLAYQRSSFRFWGWTENKREEKRDMKELSERARKGLPIYGESNEPEWVQAAAHRNSAYSQLKFNVFPMFNLVNHPYHGVDVSKYYNKKEEDA</sequence>
<keyword evidence="1" id="KW-0472">Membrane</keyword>
<keyword evidence="1" id="KW-1133">Transmembrane helix</keyword>
<keyword evidence="1" id="KW-0812">Transmembrane</keyword>
<name>A0A9P3G7Z6_9APHY</name>
<dbReference type="Pfam" id="PF10785">
    <property type="entry name" value="NADH-u_ox-rdase"/>
    <property type="match status" value="1"/>
</dbReference>
<dbReference type="Proteomes" id="UP000703269">
    <property type="component" value="Unassembled WGS sequence"/>
</dbReference>
<dbReference type="InterPro" id="IPR024549">
    <property type="entry name" value="NADH-UbQ_OxRdtase_su21_C_fun"/>
</dbReference>
<dbReference type="PANTHER" id="PTHR34062">
    <property type="entry name" value="OXIDOREDUCTASE 21 KDA SUBUNIT, PUTATIVE (AFU_ORTHOLOGUE AFUA_4G04750)-RELATED"/>
    <property type="match status" value="1"/>
</dbReference>
<dbReference type="OrthoDB" id="196140at2759"/>
<dbReference type="EMBL" id="BPQB01000019">
    <property type="protein sequence ID" value="GJE91023.1"/>
    <property type="molecule type" value="Genomic_DNA"/>
</dbReference>
<feature type="transmembrane region" description="Helical" evidence="1">
    <location>
        <begin position="60"/>
        <end position="78"/>
    </location>
</feature>
<evidence type="ECO:0000259" key="3">
    <source>
        <dbReference type="Pfam" id="PF12853"/>
    </source>
</evidence>
<keyword evidence="5" id="KW-1185">Reference proteome</keyword>
<dbReference type="AlphaFoldDB" id="A0A9P3G7Z6"/>
<accession>A0A9P3G7Z6</accession>
<evidence type="ECO:0000313" key="5">
    <source>
        <dbReference type="Proteomes" id="UP000703269"/>
    </source>
</evidence>
<feature type="domain" description="NADH-ubiquinone oxidoreductase 21kDa subunit N-terminal" evidence="2">
    <location>
        <begin position="8"/>
        <end position="90"/>
    </location>
</feature>
<reference evidence="4 5" key="1">
    <citation type="submission" date="2021-08" db="EMBL/GenBank/DDBJ databases">
        <title>Draft Genome Sequence of Phanerochaete sordida strain YK-624.</title>
        <authorList>
            <person name="Mori T."/>
            <person name="Dohra H."/>
            <person name="Suzuki T."/>
            <person name="Kawagishi H."/>
            <person name="Hirai H."/>
        </authorList>
    </citation>
    <scope>NUCLEOTIDE SEQUENCE [LARGE SCALE GENOMIC DNA]</scope>
    <source>
        <strain evidence="4 5">YK-624</strain>
    </source>
</reference>
<evidence type="ECO:0000259" key="2">
    <source>
        <dbReference type="Pfam" id="PF10785"/>
    </source>
</evidence>
<evidence type="ECO:0000256" key="1">
    <source>
        <dbReference type="SAM" id="Phobius"/>
    </source>
</evidence>
<protein>
    <submittedName>
        <fullName evidence="4">NADH-ubiquinone oxidoreductase 21 kDa subunit</fullName>
    </submittedName>
</protein>
<feature type="domain" description="NADH-ubiquinone oxidoreductase 21kDa subunit C-terminal fungi" evidence="3">
    <location>
        <begin position="100"/>
        <end position="164"/>
    </location>
</feature>